<protein>
    <submittedName>
        <fullName evidence="1">Thioesterase II</fullName>
    </submittedName>
</protein>
<dbReference type="Proteomes" id="UP000814033">
    <property type="component" value="Unassembled WGS sequence"/>
</dbReference>
<reference evidence="1" key="2">
    <citation type="journal article" date="2022" name="New Phytol.">
        <title>Evolutionary transition to the ectomycorrhizal habit in the genomes of a hyperdiverse lineage of mushroom-forming fungi.</title>
        <authorList>
            <person name="Looney B."/>
            <person name="Miyauchi S."/>
            <person name="Morin E."/>
            <person name="Drula E."/>
            <person name="Courty P.E."/>
            <person name="Kohler A."/>
            <person name="Kuo A."/>
            <person name="LaButti K."/>
            <person name="Pangilinan J."/>
            <person name="Lipzen A."/>
            <person name="Riley R."/>
            <person name="Andreopoulos W."/>
            <person name="He G."/>
            <person name="Johnson J."/>
            <person name="Nolan M."/>
            <person name="Tritt A."/>
            <person name="Barry K.W."/>
            <person name="Grigoriev I.V."/>
            <person name="Nagy L.G."/>
            <person name="Hibbett D."/>
            <person name="Henrissat B."/>
            <person name="Matheny P.B."/>
            <person name="Labbe J."/>
            <person name="Martin F.M."/>
        </authorList>
    </citation>
    <scope>NUCLEOTIDE SEQUENCE</scope>
    <source>
        <strain evidence="1">FP105234-sp</strain>
    </source>
</reference>
<evidence type="ECO:0000313" key="1">
    <source>
        <dbReference type="EMBL" id="KAI0050644.1"/>
    </source>
</evidence>
<accession>A0ACB8S2C5</accession>
<gene>
    <name evidence="1" type="ORF">FA95DRAFT_1555358</name>
</gene>
<evidence type="ECO:0000313" key="2">
    <source>
        <dbReference type="Proteomes" id="UP000814033"/>
    </source>
</evidence>
<proteinExistence type="predicted"/>
<name>A0ACB8S2C5_9AGAM</name>
<reference evidence="1" key="1">
    <citation type="submission" date="2021-02" db="EMBL/GenBank/DDBJ databases">
        <authorList>
            <consortium name="DOE Joint Genome Institute"/>
            <person name="Ahrendt S."/>
            <person name="Looney B.P."/>
            <person name="Miyauchi S."/>
            <person name="Morin E."/>
            <person name="Drula E."/>
            <person name="Courty P.E."/>
            <person name="Chicoki N."/>
            <person name="Fauchery L."/>
            <person name="Kohler A."/>
            <person name="Kuo A."/>
            <person name="Labutti K."/>
            <person name="Pangilinan J."/>
            <person name="Lipzen A."/>
            <person name="Riley R."/>
            <person name="Andreopoulos W."/>
            <person name="He G."/>
            <person name="Johnson J."/>
            <person name="Barry K.W."/>
            <person name="Grigoriev I.V."/>
            <person name="Nagy L."/>
            <person name="Hibbett D."/>
            <person name="Henrissat B."/>
            <person name="Matheny P.B."/>
            <person name="Labbe J."/>
            <person name="Martin F."/>
        </authorList>
    </citation>
    <scope>NUCLEOTIDE SEQUENCE</scope>
    <source>
        <strain evidence="1">FP105234-sp</strain>
    </source>
</reference>
<comment type="caution">
    <text evidence="1">The sequence shown here is derived from an EMBL/GenBank/DDBJ whole genome shotgun (WGS) entry which is preliminary data.</text>
</comment>
<dbReference type="EMBL" id="MU275859">
    <property type="protein sequence ID" value="KAI0050644.1"/>
    <property type="molecule type" value="Genomic_DNA"/>
</dbReference>
<organism evidence="1 2">
    <name type="scientific">Auriscalpium vulgare</name>
    <dbReference type="NCBI Taxonomy" id="40419"/>
    <lineage>
        <taxon>Eukaryota</taxon>
        <taxon>Fungi</taxon>
        <taxon>Dikarya</taxon>
        <taxon>Basidiomycota</taxon>
        <taxon>Agaricomycotina</taxon>
        <taxon>Agaricomycetes</taxon>
        <taxon>Russulales</taxon>
        <taxon>Auriscalpiaceae</taxon>
        <taxon>Auriscalpium</taxon>
    </lineage>
</organism>
<keyword evidence="2" id="KW-1185">Reference proteome</keyword>
<sequence>MTDAINDHDQAETSRISTSLDVEQLDTNLFRSLRLFIPFRSRGVFGGQVVSQALVAATKCVDPAYKLHSLHAYFLLSASATVPMLYYVERLRDGKSYATRCVRAVQRGQTVYVMLCSFHTPEPWQPTHQWPIPRVPPPDQSPEDIDILRARARAPGVPPAAVQWFEEYAQARLSSPIAVRHPGHVVAADGTRTFLYWMKLREDADYSAPYQKCILAYLSDLHFIHSVTLTLGLKPKGRAHGKEALRMISSLDHNLTFYEHEFTCNDWILYVMNSPASGSGRGFVTGRLYSREGRLIAVANQEGAVRADVRDPDKDRPASSKL</sequence>